<evidence type="ECO:0000256" key="1">
    <source>
        <dbReference type="ARBA" id="ARBA00004514"/>
    </source>
</evidence>
<evidence type="ECO:0000256" key="5">
    <source>
        <dbReference type="ARBA" id="ARBA00023186"/>
    </source>
</evidence>
<keyword evidence="7" id="KW-0282">Flagellum</keyword>
<evidence type="ECO:0000256" key="3">
    <source>
        <dbReference type="ARBA" id="ARBA00022490"/>
    </source>
</evidence>
<dbReference type="InterPro" id="IPR003713">
    <property type="entry name" value="FliS"/>
</dbReference>
<dbReference type="PIRSF" id="PIRSF039090">
    <property type="entry name" value="Flis"/>
    <property type="match status" value="1"/>
</dbReference>
<reference evidence="7" key="1">
    <citation type="submission" date="2020-02" db="EMBL/GenBank/DDBJ databases">
        <authorList>
            <person name="Meier V. D."/>
        </authorList>
    </citation>
    <scope>NUCLEOTIDE SEQUENCE</scope>
    <source>
        <strain evidence="7">AVDCRST_MAG79</strain>
    </source>
</reference>
<evidence type="ECO:0000256" key="4">
    <source>
        <dbReference type="ARBA" id="ARBA00022795"/>
    </source>
</evidence>
<keyword evidence="7" id="KW-0969">Cilium</keyword>
<dbReference type="GO" id="GO:0005829">
    <property type="term" value="C:cytosol"/>
    <property type="evidence" value="ECO:0007669"/>
    <property type="project" value="UniProtKB-SubCell"/>
</dbReference>
<dbReference type="NCBIfam" id="TIGR00208">
    <property type="entry name" value="fliS"/>
    <property type="match status" value="1"/>
</dbReference>
<accession>A0A6J4UC72</accession>
<dbReference type="PANTHER" id="PTHR34773">
    <property type="entry name" value="FLAGELLAR SECRETION CHAPERONE FLIS"/>
    <property type="match status" value="1"/>
</dbReference>
<keyword evidence="3 6" id="KW-0963">Cytoplasm</keyword>
<organism evidence="7">
    <name type="scientific">uncultured Thermoleophilia bacterium</name>
    <dbReference type="NCBI Taxonomy" id="1497501"/>
    <lineage>
        <taxon>Bacteria</taxon>
        <taxon>Bacillati</taxon>
        <taxon>Actinomycetota</taxon>
        <taxon>Thermoleophilia</taxon>
        <taxon>environmental samples</taxon>
    </lineage>
</organism>
<comment type="similarity">
    <text evidence="2 6">Belongs to the FliS family.</text>
</comment>
<name>A0A6J4UC72_9ACTN</name>
<dbReference type="Gene3D" id="1.20.120.340">
    <property type="entry name" value="Flagellar protein FliS"/>
    <property type="match status" value="1"/>
</dbReference>
<sequence length="142" mass="15230">MGDLSPCDQARIVSEARVTIGYQAYQSNAVQTATPEQLVVMLFDGCLKFLRRAEAAAHSAGGPSAQVTEASSRALAIIMELNATLNMELGGEIASNLRSIYLFLQRHLNEASREGSPEKIAQTTRMMGELRGAFAEAAKKAA</sequence>
<dbReference type="InterPro" id="IPR036584">
    <property type="entry name" value="FliS_sf"/>
</dbReference>
<protein>
    <recommendedName>
        <fullName evidence="6">Flagellar secretion chaperone FliS</fullName>
    </recommendedName>
</protein>
<dbReference type="AlphaFoldDB" id="A0A6J4UC72"/>
<dbReference type="Pfam" id="PF02561">
    <property type="entry name" value="FliS"/>
    <property type="match status" value="1"/>
</dbReference>
<comment type="subcellular location">
    <subcellularLocation>
        <location evidence="1 6">Cytoplasm</location>
        <location evidence="1 6">Cytosol</location>
    </subcellularLocation>
</comment>
<keyword evidence="7" id="KW-0966">Cell projection</keyword>
<gene>
    <name evidence="7" type="ORF">AVDCRST_MAG79-2304</name>
</gene>
<evidence type="ECO:0000313" key="7">
    <source>
        <dbReference type="EMBL" id="CAA9545958.1"/>
    </source>
</evidence>
<dbReference type="GO" id="GO:0044780">
    <property type="term" value="P:bacterial-type flagellum assembly"/>
    <property type="evidence" value="ECO:0007669"/>
    <property type="project" value="InterPro"/>
</dbReference>
<evidence type="ECO:0000256" key="6">
    <source>
        <dbReference type="PIRNR" id="PIRNR039090"/>
    </source>
</evidence>
<dbReference type="SUPFAM" id="SSF101116">
    <property type="entry name" value="Flagellar export chaperone FliS"/>
    <property type="match status" value="1"/>
</dbReference>
<evidence type="ECO:0000256" key="2">
    <source>
        <dbReference type="ARBA" id="ARBA00008787"/>
    </source>
</evidence>
<dbReference type="EMBL" id="CADCWC010000346">
    <property type="protein sequence ID" value="CAA9545958.1"/>
    <property type="molecule type" value="Genomic_DNA"/>
</dbReference>
<keyword evidence="4 6" id="KW-1005">Bacterial flagellum biogenesis</keyword>
<proteinExistence type="inferred from homology"/>
<dbReference type="CDD" id="cd16098">
    <property type="entry name" value="FliS"/>
    <property type="match status" value="1"/>
</dbReference>
<keyword evidence="5" id="KW-0143">Chaperone</keyword>
<dbReference type="GO" id="GO:0071973">
    <property type="term" value="P:bacterial-type flagellum-dependent cell motility"/>
    <property type="evidence" value="ECO:0007669"/>
    <property type="project" value="TreeGrafter"/>
</dbReference>
<dbReference type="PANTHER" id="PTHR34773:SF1">
    <property type="entry name" value="FLAGELLAR SECRETION CHAPERONE FLIS"/>
    <property type="match status" value="1"/>
</dbReference>